<dbReference type="InterPro" id="IPR005077">
    <property type="entry name" value="Peptidase_C11"/>
</dbReference>
<dbReference type="PROSITE" id="PS51257">
    <property type="entry name" value="PROKAR_LIPOPROTEIN"/>
    <property type="match status" value="1"/>
</dbReference>
<evidence type="ECO:0000313" key="1">
    <source>
        <dbReference type="EMBL" id="ADY72946.1"/>
    </source>
</evidence>
<sequence length="407" mass="46084">MKKLFFIAFLILSLFSCLILSLFSCGGGSGSFSERNWLVLIYMDGDNSLSPFTNYDLQELGQVNYPQSVKVVVLVDKQNSIGGEIYESIDGKLQKVKDIPEPNMGDPQTLVNFVKEYSDFYPAQNRALILWNHGDGWRSSGLDYADSRSAAEDLTNNDYLFMFELKEALQQLKNDGYNLSLIGFDECLMGMTEVLYDIKDYANAFVASETFEPGDGWNYTKVMAKLISNPNADAYTFGKYIVDAFKENYLNSLECSSNNGGCTLAVYTKEQIENIVSKVNDIALSYSFGNFTDFYSARENATQIPGWNETIDLWSFADNLSSLTATIDLKNTIDSIYKALINTNLKGISIYFPKTYSSALDFECYSATVDNPRNCVINNITVNNYYNPFTENYWDDFLKIYYQDLGY</sequence>
<gene>
    <name evidence="1" type="ordered locus">Dester_0290</name>
</gene>
<proteinExistence type="predicted"/>
<dbReference type="Gene3D" id="3.40.50.11970">
    <property type="match status" value="1"/>
</dbReference>
<evidence type="ECO:0000313" key="2">
    <source>
        <dbReference type="Proteomes" id="UP000007102"/>
    </source>
</evidence>
<dbReference type="Proteomes" id="UP000007102">
    <property type="component" value="Chromosome"/>
</dbReference>
<name>F0S1U1_DESTD</name>
<dbReference type="HOGENOM" id="CLU_681418_0_0_0"/>
<dbReference type="EMBL" id="CP002543">
    <property type="protein sequence ID" value="ADY72946.1"/>
    <property type="molecule type" value="Genomic_DNA"/>
</dbReference>
<keyword evidence="2" id="KW-1185">Reference proteome</keyword>
<reference evidence="1 2" key="1">
    <citation type="journal article" date="2011" name="Stand. Genomic Sci.">
        <title>Complete genome sequence of the thermophilic sulfur-reducer Desulfurobacterium thermolithotrophum type strain (BSA(T)) from a deep-sea hydrothermal vent.</title>
        <authorList>
            <person name="Goker M."/>
            <person name="Daligault H."/>
            <person name="Mwirichia R."/>
            <person name="Lapidus A."/>
            <person name="Lucas S."/>
            <person name="Deshpande S."/>
            <person name="Pagani I."/>
            <person name="Tapia R."/>
            <person name="Cheng J.F."/>
            <person name="Goodwin L."/>
            <person name="Pitluck S."/>
            <person name="Liolios K."/>
            <person name="Ivanova N."/>
            <person name="Mavromatis K."/>
            <person name="Mikhailova N."/>
            <person name="Pati A."/>
            <person name="Chen A."/>
            <person name="Palaniappan K."/>
            <person name="Han C."/>
            <person name="Land M."/>
            <person name="Hauser L."/>
            <person name="Pan C."/>
            <person name="Brambilla E.M."/>
            <person name="Rohde M."/>
            <person name="Spring S."/>
            <person name="Sikorski J."/>
            <person name="Wirth R."/>
            <person name="Detter J.C."/>
            <person name="Woyke T."/>
            <person name="Bristow J."/>
            <person name="Eisen J.A."/>
            <person name="Markowitz V."/>
            <person name="Hugenholtz P."/>
            <person name="Kyrpides N.C."/>
            <person name="Klenk H.P."/>
        </authorList>
    </citation>
    <scope>NUCLEOTIDE SEQUENCE [LARGE SCALE GENOMIC DNA]</scope>
    <source>
        <strain evidence="2">DSM 11699 / BSA</strain>
    </source>
</reference>
<dbReference type="eggNOG" id="COG1716">
    <property type="taxonomic scope" value="Bacteria"/>
</dbReference>
<dbReference type="OrthoDB" id="5507507at2"/>
<dbReference type="PANTHER" id="PTHR37835">
    <property type="entry name" value="ALPHA-CLOSTRIPAIN"/>
    <property type="match status" value="1"/>
</dbReference>
<dbReference type="Pfam" id="PF03415">
    <property type="entry name" value="Peptidase_C11"/>
    <property type="match status" value="1"/>
</dbReference>
<reference evidence="2" key="2">
    <citation type="submission" date="2011-02" db="EMBL/GenBank/DDBJ databases">
        <title>The complete genome of Desulfurobacterium thermolithotrophum DSM 11699.</title>
        <authorList>
            <consortium name="US DOE Joint Genome Institute (JGI-PGF)"/>
            <person name="Lucas S."/>
            <person name="Copeland A."/>
            <person name="Lapidus A."/>
            <person name="Bruce D."/>
            <person name="Goodwin L."/>
            <person name="Pitluck S."/>
            <person name="Kyrpides N."/>
            <person name="Mavromatis K."/>
            <person name="Pagani I."/>
            <person name="Ivanova N."/>
            <person name="Mikhailova N."/>
            <person name="Daligault H."/>
            <person name="Detter J.C."/>
            <person name="Tapia R."/>
            <person name="Han C."/>
            <person name="Land M."/>
            <person name="Hauser L."/>
            <person name="Markowitz V."/>
            <person name="Cheng J.-F."/>
            <person name="Hugenholtz P."/>
            <person name="Woyke T."/>
            <person name="Wu D."/>
            <person name="Spring S."/>
            <person name="Brambilla E."/>
            <person name="Klenk H.-P."/>
            <person name="Eisen J.A."/>
        </authorList>
    </citation>
    <scope>NUCLEOTIDE SEQUENCE [LARGE SCALE GENOMIC DNA]</scope>
    <source>
        <strain evidence="2">DSM 11699 / BSA</strain>
    </source>
</reference>
<protein>
    <submittedName>
        <fullName evidence="1">Peptidase C11 clostripain</fullName>
    </submittedName>
</protein>
<organism evidence="1 2">
    <name type="scientific">Desulfurobacterium thermolithotrophum (strain DSM 11699 / BSA)</name>
    <dbReference type="NCBI Taxonomy" id="868864"/>
    <lineage>
        <taxon>Bacteria</taxon>
        <taxon>Pseudomonadati</taxon>
        <taxon>Aquificota</taxon>
        <taxon>Aquificia</taxon>
        <taxon>Desulfurobacteriales</taxon>
        <taxon>Desulfurobacteriaceae</taxon>
        <taxon>Desulfurobacterium</taxon>
    </lineage>
</organism>
<dbReference type="PANTHER" id="PTHR37835:SF1">
    <property type="entry name" value="ALPHA-CLOSTRIPAIN"/>
    <property type="match status" value="1"/>
</dbReference>
<dbReference type="AlphaFoldDB" id="F0S1U1"/>
<dbReference type="STRING" id="868864.Dester_0290"/>
<dbReference type="InParanoid" id="F0S1U1"/>
<dbReference type="KEGG" id="dte:Dester_0290"/>
<accession>F0S1U1</accession>
<dbReference type="RefSeq" id="WP_013637905.1">
    <property type="nucleotide sequence ID" value="NC_015185.1"/>
</dbReference>